<dbReference type="Proteomes" id="UP000631114">
    <property type="component" value="Unassembled WGS sequence"/>
</dbReference>
<keyword evidence="1" id="KW-0175">Coiled coil</keyword>
<dbReference type="OrthoDB" id="1935089at2759"/>
<evidence type="ECO:0000313" key="3">
    <source>
        <dbReference type="Proteomes" id="UP000631114"/>
    </source>
</evidence>
<evidence type="ECO:0000256" key="1">
    <source>
        <dbReference type="SAM" id="Coils"/>
    </source>
</evidence>
<dbReference type="SUPFAM" id="SSF56219">
    <property type="entry name" value="DNase I-like"/>
    <property type="match status" value="1"/>
</dbReference>
<organism evidence="2 3">
    <name type="scientific">Coptis chinensis</name>
    <dbReference type="NCBI Taxonomy" id="261450"/>
    <lineage>
        <taxon>Eukaryota</taxon>
        <taxon>Viridiplantae</taxon>
        <taxon>Streptophyta</taxon>
        <taxon>Embryophyta</taxon>
        <taxon>Tracheophyta</taxon>
        <taxon>Spermatophyta</taxon>
        <taxon>Magnoliopsida</taxon>
        <taxon>Ranunculales</taxon>
        <taxon>Ranunculaceae</taxon>
        <taxon>Coptidoideae</taxon>
        <taxon>Coptis</taxon>
    </lineage>
</organism>
<protein>
    <submittedName>
        <fullName evidence="2">Uncharacterized protein</fullName>
    </submittedName>
</protein>
<gene>
    <name evidence="2" type="ORF">IFM89_012735</name>
</gene>
<sequence length="222" mass="26403">MDFNLSGAKYTYSDHQQCPKMSRIDRFLVTSSWIEQFDEHSEQALRYNMSDHRVLLLEKCCSEGAPHPFKFELLWLEKQELIGLMENWWNEIDASGKPGFAFNKKLKGFDLKIKDYQKILGELEQKEEQVDLSSQELDLKEETKQNLQHQLNLEETYWFSRAKTKWNKEGERCTGYFHRIANARFHSNSISKLKIDGQWEKDQAVIKKHIVDYYTTVQRRGL</sequence>
<dbReference type="AlphaFoldDB" id="A0A835HE54"/>
<keyword evidence="3" id="KW-1185">Reference proteome</keyword>
<comment type="caution">
    <text evidence="2">The sequence shown here is derived from an EMBL/GenBank/DDBJ whole genome shotgun (WGS) entry which is preliminary data.</text>
</comment>
<dbReference type="InterPro" id="IPR036691">
    <property type="entry name" value="Endo/exonu/phosph_ase_sf"/>
</dbReference>
<accession>A0A835HE54</accession>
<proteinExistence type="predicted"/>
<reference evidence="2 3" key="1">
    <citation type="submission" date="2020-10" db="EMBL/GenBank/DDBJ databases">
        <title>The Coptis chinensis genome and diversification of protoberbering-type alkaloids.</title>
        <authorList>
            <person name="Wang B."/>
            <person name="Shu S."/>
            <person name="Song C."/>
            <person name="Liu Y."/>
        </authorList>
    </citation>
    <scope>NUCLEOTIDE SEQUENCE [LARGE SCALE GENOMIC DNA]</scope>
    <source>
        <strain evidence="2">HL-2020</strain>
        <tissue evidence="2">Leaf</tissue>
    </source>
</reference>
<feature type="coiled-coil region" evidence="1">
    <location>
        <begin position="106"/>
        <end position="150"/>
    </location>
</feature>
<dbReference type="EMBL" id="JADFTS010000007">
    <property type="protein sequence ID" value="KAF9596612.1"/>
    <property type="molecule type" value="Genomic_DNA"/>
</dbReference>
<dbReference type="Gene3D" id="3.60.10.10">
    <property type="entry name" value="Endonuclease/exonuclease/phosphatase"/>
    <property type="match status" value="1"/>
</dbReference>
<name>A0A835HE54_9MAGN</name>
<evidence type="ECO:0000313" key="2">
    <source>
        <dbReference type="EMBL" id="KAF9596612.1"/>
    </source>
</evidence>